<evidence type="ECO:0000313" key="8">
    <source>
        <dbReference type="Proteomes" id="UP001314181"/>
    </source>
</evidence>
<keyword evidence="2 5" id="KW-0689">Ribosomal protein</keyword>
<comment type="function">
    <text evidence="5 6">This protein is located at the 30S-50S ribosomal subunit interface and may play a role in the structure and function of the aminoacyl-tRNA binding site.</text>
</comment>
<comment type="similarity">
    <text evidence="1 5 6">Belongs to the bacterial ribosomal protein bL19 family.</text>
</comment>
<keyword evidence="8" id="KW-1185">Reference proteome</keyword>
<evidence type="ECO:0000256" key="6">
    <source>
        <dbReference type="RuleBase" id="RU000559"/>
    </source>
</evidence>
<protein>
    <recommendedName>
        <fullName evidence="4 5">Large ribosomal subunit protein bL19</fullName>
    </recommendedName>
</protein>
<dbReference type="SUPFAM" id="SSF50104">
    <property type="entry name" value="Translation proteins SH3-like domain"/>
    <property type="match status" value="1"/>
</dbReference>
<name>A0ABM9N8L3_9RICK</name>
<sequence length="125" mass="14697">MTNLLDTFNKEQMAKLKNDNIDNFRSGDTVSVDFEVYDNGVYIRNQTFEGVCIAKRNRGLHSSFTLRKISFNEGVERSFEFYSPYLKSARVKRYGIVRRAKLYYLRKLKGKAARIPERKITINKK</sequence>
<dbReference type="InterPro" id="IPR001857">
    <property type="entry name" value="Ribosomal_bL19"/>
</dbReference>
<dbReference type="PANTHER" id="PTHR15680:SF9">
    <property type="entry name" value="LARGE RIBOSOMAL SUBUNIT PROTEIN BL19M"/>
    <property type="match status" value="1"/>
</dbReference>
<gene>
    <name evidence="5 7" type="primary">rplS</name>
    <name evidence="7" type="ORF">CAXC1_330052</name>
</gene>
<organism evidence="7 8">
    <name type="scientific">Candidatus Xenohaliotis californiensis</name>
    <dbReference type="NCBI Taxonomy" id="84677"/>
    <lineage>
        <taxon>Bacteria</taxon>
        <taxon>Pseudomonadati</taxon>
        <taxon>Pseudomonadota</taxon>
        <taxon>Alphaproteobacteria</taxon>
        <taxon>Rickettsiales</taxon>
        <taxon>Anaplasmataceae</taxon>
        <taxon>Candidatus Xenohaliotis</taxon>
    </lineage>
</organism>
<dbReference type="NCBIfam" id="TIGR01024">
    <property type="entry name" value="rplS_bact"/>
    <property type="match status" value="1"/>
</dbReference>
<dbReference type="RefSeq" id="WP_338364368.1">
    <property type="nucleotide sequence ID" value="NZ_CAWVOK010000026.1"/>
</dbReference>
<dbReference type="Pfam" id="PF01245">
    <property type="entry name" value="Ribosomal_L19"/>
    <property type="match status" value="1"/>
</dbReference>
<keyword evidence="3 5" id="KW-0687">Ribonucleoprotein</keyword>
<dbReference type="PIRSF" id="PIRSF002191">
    <property type="entry name" value="Ribosomal_L19"/>
    <property type="match status" value="1"/>
</dbReference>
<dbReference type="EMBL" id="CAWVOK010000026">
    <property type="protein sequence ID" value="CAK8163292.1"/>
    <property type="molecule type" value="Genomic_DNA"/>
</dbReference>
<dbReference type="InterPro" id="IPR038657">
    <property type="entry name" value="Ribosomal_bL19_sf"/>
</dbReference>
<evidence type="ECO:0000256" key="1">
    <source>
        <dbReference type="ARBA" id="ARBA00005781"/>
    </source>
</evidence>
<evidence type="ECO:0000313" key="7">
    <source>
        <dbReference type="EMBL" id="CAK8163292.1"/>
    </source>
</evidence>
<dbReference type="Gene3D" id="2.30.30.790">
    <property type="match status" value="1"/>
</dbReference>
<dbReference type="InterPro" id="IPR018257">
    <property type="entry name" value="Ribosomal_bL19_CS"/>
</dbReference>
<dbReference type="PRINTS" id="PR00061">
    <property type="entry name" value="RIBOSOMALL19"/>
</dbReference>
<dbReference type="PANTHER" id="PTHR15680">
    <property type="entry name" value="RIBOSOMAL PROTEIN L19"/>
    <property type="match status" value="1"/>
</dbReference>
<evidence type="ECO:0000256" key="2">
    <source>
        <dbReference type="ARBA" id="ARBA00022980"/>
    </source>
</evidence>
<evidence type="ECO:0000256" key="4">
    <source>
        <dbReference type="ARBA" id="ARBA00035171"/>
    </source>
</evidence>
<evidence type="ECO:0000256" key="3">
    <source>
        <dbReference type="ARBA" id="ARBA00023274"/>
    </source>
</evidence>
<accession>A0ABM9N8L3</accession>
<dbReference type="Proteomes" id="UP001314181">
    <property type="component" value="Unassembled WGS sequence"/>
</dbReference>
<comment type="caution">
    <text evidence="7">The sequence shown here is derived from an EMBL/GenBank/DDBJ whole genome shotgun (WGS) entry which is preliminary data.</text>
</comment>
<reference evidence="7 8" key="1">
    <citation type="submission" date="2024-01" db="EMBL/GenBank/DDBJ databases">
        <authorList>
            <person name="Kunselman E."/>
        </authorList>
    </citation>
    <scope>NUCLEOTIDE SEQUENCE [LARGE SCALE GENOMIC DNA]</scope>
    <source>
        <strain evidence="7">2 abalone samples</strain>
    </source>
</reference>
<evidence type="ECO:0000256" key="5">
    <source>
        <dbReference type="HAMAP-Rule" id="MF_00402"/>
    </source>
</evidence>
<proteinExistence type="inferred from homology"/>
<dbReference type="HAMAP" id="MF_00402">
    <property type="entry name" value="Ribosomal_bL19"/>
    <property type="match status" value="1"/>
</dbReference>
<dbReference type="InterPro" id="IPR008991">
    <property type="entry name" value="Translation_prot_SH3-like_sf"/>
</dbReference>
<dbReference type="PROSITE" id="PS01015">
    <property type="entry name" value="RIBOSOMAL_L19"/>
    <property type="match status" value="1"/>
</dbReference>